<keyword evidence="2" id="KW-1185">Reference proteome</keyword>
<dbReference type="InterPro" id="IPR019644">
    <property type="entry name" value="DUF2508"/>
</dbReference>
<dbReference type="Pfam" id="PF10704">
    <property type="entry name" value="DUF2508"/>
    <property type="match status" value="1"/>
</dbReference>
<protein>
    <submittedName>
        <fullName evidence="1">YaaL family protein</fullName>
    </submittedName>
</protein>
<proteinExistence type="predicted"/>
<dbReference type="EMBL" id="JAGSOT010000034">
    <property type="protein sequence ID" value="MBR7796792.1"/>
    <property type="molecule type" value="Genomic_DNA"/>
</dbReference>
<evidence type="ECO:0000313" key="1">
    <source>
        <dbReference type="EMBL" id="MBR7796792.1"/>
    </source>
</evidence>
<comment type="caution">
    <text evidence="1">The sequence shown here is derived from an EMBL/GenBank/DDBJ whole genome shotgun (WGS) entry which is preliminary data.</text>
</comment>
<sequence length="71" mass="8511">MAKKKITRKDVDGELLDTMIRLEKERKQIESMVSRSIESTSDGYHWEAFAQAKYLFLLREARHRNLRANYH</sequence>
<reference evidence="1" key="1">
    <citation type="submission" date="2021-04" db="EMBL/GenBank/DDBJ databases">
        <title>Isolation and polyphasic classification of algal microorganism.</title>
        <authorList>
            <person name="Wang S."/>
        </authorList>
    </citation>
    <scope>NUCLEOTIDE SEQUENCE</scope>
    <source>
        <strain evidence="1">720a</strain>
    </source>
</reference>
<organism evidence="1 2">
    <name type="scientific">Virgibacillus salarius</name>
    <dbReference type="NCBI Taxonomy" id="447199"/>
    <lineage>
        <taxon>Bacteria</taxon>
        <taxon>Bacillati</taxon>
        <taxon>Bacillota</taxon>
        <taxon>Bacilli</taxon>
        <taxon>Bacillales</taxon>
        <taxon>Bacillaceae</taxon>
        <taxon>Virgibacillus</taxon>
    </lineage>
</organism>
<accession>A0A941DWJ6</accession>
<gene>
    <name evidence="1" type="ORF">KCX74_12145</name>
</gene>
<dbReference type="AlphaFoldDB" id="A0A941DWJ6"/>
<evidence type="ECO:0000313" key="2">
    <source>
        <dbReference type="Proteomes" id="UP000675284"/>
    </source>
</evidence>
<name>A0A941DWJ6_9BACI</name>
<dbReference type="RefSeq" id="WP_026680148.1">
    <property type="nucleotide sequence ID" value="NZ_BAAACY010000112.1"/>
</dbReference>
<dbReference type="Proteomes" id="UP000675284">
    <property type="component" value="Unassembled WGS sequence"/>
</dbReference>